<keyword evidence="1" id="KW-0472">Membrane</keyword>
<feature type="domain" description="Major facilitator superfamily (MFS) profile" evidence="2">
    <location>
        <begin position="14"/>
        <end position="110"/>
    </location>
</feature>
<name>A0A133UFB2_9EURY</name>
<keyword evidence="1" id="KW-0812">Transmembrane</keyword>
<comment type="caution">
    <text evidence="3">The sequence shown here is derived from an EMBL/GenBank/DDBJ whole genome shotgun (WGS) entry which is preliminary data.</text>
</comment>
<dbReference type="Gene3D" id="1.20.1250.20">
    <property type="entry name" value="MFS general substrate transporter like domains"/>
    <property type="match status" value="1"/>
</dbReference>
<evidence type="ECO:0000256" key="1">
    <source>
        <dbReference type="SAM" id="Phobius"/>
    </source>
</evidence>
<feature type="transmembrane region" description="Helical" evidence="1">
    <location>
        <begin position="53"/>
        <end position="74"/>
    </location>
</feature>
<dbReference type="SUPFAM" id="SSF103473">
    <property type="entry name" value="MFS general substrate transporter"/>
    <property type="match status" value="1"/>
</dbReference>
<dbReference type="EMBL" id="LHXN01000024">
    <property type="protein sequence ID" value="KXA92908.1"/>
    <property type="molecule type" value="Genomic_DNA"/>
</dbReference>
<keyword evidence="1" id="KW-1133">Transmembrane helix</keyword>
<dbReference type="PANTHER" id="PTHR23518">
    <property type="entry name" value="C-METHYLTRANSFERASE"/>
    <property type="match status" value="1"/>
</dbReference>
<accession>A0A133UFB2</accession>
<dbReference type="InterPro" id="IPR011701">
    <property type="entry name" value="MFS"/>
</dbReference>
<dbReference type="InterPro" id="IPR020846">
    <property type="entry name" value="MFS_dom"/>
</dbReference>
<dbReference type="PANTHER" id="PTHR23518:SF2">
    <property type="entry name" value="MAJOR FACILITATOR SUPERFAMILY TRANSPORTER"/>
    <property type="match status" value="1"/>
</dbReference>
<dbReference type="GO" id="GO:0022857">
    <property type="term" value="F:transmembrane transporter activity"/>
    <property type="evidence" value="ECO:0007669"/>
    <property type="project" value="InterPro"/>
</dbReference>
<organism evidence="3 4">
    <name type="scientific">candidate division MSBL1 archaeon SCGC-AAA259E17</name>
    <dbReference type="NCBI Taxonomy" id="1698263"/>
    <lineage>
        <taxon>Archaea</taxon>
        <taxon>Methanobacteriati</taxon>
        <taxon>Methanobacteriota</taxon>
        <taxon>candidate division MSBL1</taxon>
    </lineage>
</organism>
<sequence>MVSRISEEFGITRDLLALSFARLADAFGNGPLIIAIPLYSASFENSIGVSSELLTGVVLASYGFASSVFQPFFGRASDKLGKRKPFLVYGLIAMALASFSFTFYPLVVAN</sequence>
<evidence type="ECO:0000313" key="3">
    <source>
        <dbReference type="EMBL" id="KXA92908.1"/>
    </source>
</evidence>
<dbReference type="Proteomes" id="UP000070373">
    <property type="component" value="Unassembled WGS sequence"/>
</dbReference>
<dbReference type="InterPro" id="IPR036259">
    <property type="entry name" value="MFS_trans_sf"/>
</dbReference>
<evidence type="ECO:0000313" key="4">
    <source>
        <dbReference type="Proteomes" id="UP000070373"/>
    </source>
</evidence>
<reference evidence="3 4" key="1">
    <citation type="journal article" date="2016" name="Sci. Rep.">
        <title>Metabolic traits of an uncultured archaeal lineage -MSBL1- from brine pools of the Red Sea.</title>
        <authorList>
            <person name="Mwirichia R."/>
            <person name="Alam I."/>
            <person name="Rashid M."/>
            <person name="Vinu M."/>
            <person name="Ba-Alawi W."/>
            <person name="Anthony Kamau A."/>
            <person name="Kamanda Ngugi D."/>
            <person name="Goker M."/>
            <person name="Klenk H.P."/>
            <person name="Bajic V."/>
            <person name="Stingl U."/>
        </authorList>
    </citation>
    <scope>NUCLEOTIDE SEQUENCE [LARGE SCALE GENOMIC DNA]</scope>
    <source>
        <strain evidence="3">SCGC-AAA259E17</strain>
    </source>
</reference>
<gene>
    <name evidence="3" type="ORF">AKJ64_01880</name>
</gene>
<proteinExistence type="predicted"/>
<protein>
    <recommendedName>
        <fullName evidence="2">Major facilitator superfamily (MFS) profile domain-containing protein</fullName>
    </recommendedName>
</protein>
<evidence type="ECO:0000259" key="2">
    <source>
        <dbReference type="PROSITE" id="PS50850"/>
    </source>
</evidence>
<feature type="transmembrane region" description="Helical" evidence="1">
    <location>
        <begin position="86"/>
        <end position="107"/>
    </location>
</feature>
<dbReference type="AlphaFoldDB" id="A0A133UFB2"/>
<feature type="transmembrane region" description="Helical" evidence="1">
    <location>
        <begin position="20"/>
        <end position="41"/>
    </location>
</feature>
<dbReference type="Pfam" id="PF07690">
    <property type="entry name" value="MFS_1"/>
    <property type="match status" value="1"/>
</dbReference>
<keyword evidence="4" id="KW-1185">Reference proteome</keyword>
<dbReference type="PROSITE" id="PS50850">
    <property type="entry name" value="MFS"/>
    <property type="match status" value="1"/>
</dbReference>